<accession>A0ABP5F4L0</accession>
<sequence>MLTRQRRTDPAPRRPAVRRYRPYASSPRLATAPDRSRLPGPCRHAPQAHPTNPALRAWSTRSDDRRDYTANKRRVRLATAGRTRALSSVWEQLPVSVAIIGAMLLADALGITG</sequence>
<evidence type="ECO:0000313" key="3">
    <source>
        <dbReference type="Proteomes" id="UP001501585"/>
    </source>
</evidence>
<keyword evidence="3" id="KW-1185">Reference proteome</keyword>
<proteinExistence type="predicted"/>
<comment type="caution">
    <text evidence="2">The sequence shown here is derived from an EMBL/GenBank/DDBJ whole genome shotgun (WGS) entry which is preliminary data.</text>
</comment>
<name>A0ABP5F4L0_9ACTN</name>
<reference evidence="3" key="1">
    <citation type="journal article" date="2019" name="Int. J. Syst. Evol. Microbiol.">
        <title>The Global Catalogue of Microorganisms (GCM) 10K type strain sequencing project: providing services to taxonomists for standard genome sequencing and annotation.</title>
        <authorList>
            <consortium name="The Broad Institute Genomics Platform"/>
            <consortium name="The Broad Institute Genome Sequencing Center for Infectious Disease"/>
            <person name="Wu L."/>
            <person name="Ma J."/>
        </authorList>
    </citation>
    <scope>NUCLEOTIDE SEQUENCE [LARGE SCALE GENOMIC DNA]</scope>
    <source>
        <strain evidence="3">JCM 15313</strain>
    </source>
</reference>
<evidence type="ECO:0000256" key="1">
    <source>
        <dbReference type="SAM" id="MobiDB-lite"/>
    </source>
</evidence>
<protein>
    <submittedName>
        <fullName evidence="2">Uncharacterized protein</fullName>
    </submittedName>
</protein>
<dbReference type="EMBL" id="BAAAPC010000035">
    <property type="protein sequence ID" value="GAA2016863.1"/>
    <property type="molecule type" value="Genomic_DNA"/>
</dbReference>
<evidence type="ECO:0000313" key="2">
    <source>
        <dbReference type="EMBL" id="GAA2016863.1"/>
    </source>
</evidence>
<organism evidence="2 3">
    <name type="scientific">Nocardiopsis rhodophaea</name>
    <dbReference type="NCBI Taxonomy" id="280238"/>
    <lineage>
        <taxon>Bacteria</taxon>
        <taxon>Bacillati</taxon>
        <taxon>Actinomycetota</taxon>
        <taxon>Actinomycetes</taxon>
        <taxon>Streptosporangiales</taxon>
        <taxon>Nocardiopsidaceae</taxon>
        <taxon>Nocardiopsis</taxon>
    </lineage>
</organism>
<gene>
    <name evidence="2" type="ORF">GCM10009799_51210</name>
</gene>
<feature type="compositionally biased region" description="Basic and acidic residues" evidence="1">
    <location>
        <begin position="1"/>
        <end position="12"/>
    </location>
</feature>
<dbReference type="Proteomes" id="UP001501585">
    <property type="component" value="Unassembled WGS sequence"/>
</dbReference>
<feature type="region of interest" description="Disordered" evidence="1">
    <location>
        <begin position="1"/>
        <end position="70"/>
    </location>
</feature>
<feature type="compositionally biased region" description="Basic and acidic residues" evidence="1">
    <location>
        <begin position="61"/>
        <end position="70"/>
    </location>
</feature>